<accession>A0A1C7LKQ7</accession>
<evidence type="ECO:0000313" key="3">
    <source>
        <dbReference type="Proteomes" id="UP000092993"/>
    </source>
</evidence>
<reference evidence="2 3" key="1">
    <citation type="submission" date="2016-03" db="EMBL/GenBank/DDBJ databases">
        <title>Whole genome sequencing of Grifola frondosa 9006-11.</title>
        <authorList>
            <person name="Min B."/>
            <person name="Park H."/>
            <person name="Kim J.-G."/>
            <person name="Cho H."/>
            <person name="Oh Y.-L."/>
            <person name="Kong W.-S."/>
            <person name="Choi I.-G."/>
        </authorList>
    </citation>
    <scope>NUCLEOTIDE SEQUENCE [LARGE SCALE GENOMIC DNA]</scope>
    <source>
        <strain evidence="2 3">9006-11</strain>
    </source>
</reference>
<evidence type="ECO:0000313" key="2">
    <source>
        <dbReference type="EMBL" id="OBZ65240.1"/>
    </source>
</evidence>
<feature type="compositionally biased region" description="Basic and acidic residues" evidence="1">
    <location>
        <begin position="75"/>
        <end position="88"/>
    </location>
</feature>
<feature type="region of interest" description="Disordered" evidence="1">
    <location>
        <begin position="1"/>
        <end position="25"/>
    </location>
</feature>
<dbReference type="Proteomes" id="UP000092993">
    <property type="component" value="Unassembled WGS sequence"/>
</dbReference>
<gene>
    <name evidence="2" type="ORF">A0H81_14737</name>
</gene>
<evidence type="ECO:0000256" key="1">
    <source>
        <dbReference type="SAM" id="MobiDB-lite"/>
    </source>
</evidence>
<dbReference type="EMBL" id="LUGG01000047">
    <property type="protein sequence ID" value="OBZ65240.1"/>
    <property type="molecule type" value="Genomic_DNA"/>
</dbReference>
<dbReference type="AlphaFoldDB" id="A0A1C7LKQ7"/>
<keyword evidence="3" id="KW-1185">Reference proteome</keyword>
<organism evidence="2 3">
    <name type="scientific">Grifola frondosa</name>
    <name type="common">Maitake</name>
    <name type="synonym">Polyporus frondosus</name>
    <dbReference type="NCBI Taxonomy" id="5627"/>
    <lineage>
        <taxon>Eukaryota</taxon>
        <taxon>Fungi</taxon>
        <taxon>Dikarya</taxon>
        <taxon>Basidiomycota</taxon>
        <taxon>Agaricomycotina</taxon>
        <taxon>Agaricomycetes</taxon>
        <taxon>Polyporales</taxon>
        <taxon>Grifolaceae</taxon>
        <taxon>Grifola</taxon>
    </lineage>
</organism>
<sequence length="88" mass="10099">MAEVHALSFPEGQKGTPIETSTTVQAPTAKRYVQLRSTPHIRLRKAVTKSFTLEWKERYRAVPRAARPQGQNFRPHGDPERTQRTECI</sequence>
<proteinExistence type="predicted"/>
<comment type="caution">
    <text evidence="2">The sequence shown here is derived from an EMBL/GenBank/DDBJ whole genome shotgun (WGS) entry which is preliminary data.</text>
</comment>
<name>A0A1C7LKQ7_GRIFR</name>
<feature type="region of interest" description="Disordered" evidence="1">
    <location>
        <begin position="63"/>
        <end position="88"/>
    </location>
</feature>
<protein>
    <submittedName>
        <fullName evidence="2">Uncharacterized protein</fullName>
    </submittedName>
</protein>